<organism evidence="1 2">
    <name type="scientific">Brassica campestris</name>
    <name type="common">Field mustard</name>
    <dbReference type="NCBI Taxonomy" id="3711"/>
    <lineage>
        <taxon>Eukaryota</taxon>
        <taxon>Viridiplantae</taxon>
        <taxon>Streptophyta</taxon>
        <taxon>Embryophyta</taxon>
        <taxon>Tracheophyta</taxon>
        <taxon>Spermatophyta</taxon>
        <taxon>Magnoliopsida</taxon>
        <taxon>eudicotyledons</taxon>
        <taxon>Gunneridae</taxon>
        <taxon>Pentapetalae</taxon>
        <taxon>rosids</taxon>
        <taxon>malvids</taxon>
        <taxon>Brassicales</taxon>
        <taxon>Brassicaceae</taxon>
        <taxon>Brassiceae</taxon>
        <taxon>Brassica</taxon>
    </lineage>
</organism>
<gene>
    <name evidence="1" type="ORF">BRARA_H00645</name>
</gene>
<name>A0A397YAG1_BRACM</name>
<evidence type="ECO:0000313" key="1">
    <source>
        <dbReference type="EMBL" id="RID49878.1"/>
    </source>
</evidence>
<proteinExistence type="predicted"/>
<protein>
    <submittedName>
        <fullName evidence="1">Uncharacterized protein</fullName>
    </submittedName>
</protein>
<dbReference type="EMBL" id="CM010635">
    <property type="protein sequence ID" value="RID49878.1"/>
    <property type="molecule type" value="Genomic_DNA"/>
</dbReference>
<evidence type="ECO:0000313" key="2">
    <source>
        <dbReference type="Proteomes" id="UP000264353"/>
    </source>
</evidence>
<dbReference type="Proteomes" id="UP000264353">
    <property type="component" value="Chromosome A8"/>
</dbReference>
<dbReference type="AlphaFoldDB" id="A0A397YAG1"/>
<accession>A0A397YAG1</accession>
<sequence>MLFHQPNNAFTRFLHILFAQTHHYIVSIYMTKNNRCQSTNKPKPLTFNFFFNSIKSTLLLSFSLRTNLSFLENKRRIGRGNTENENDECEEERNVPGWWMIS</sequence>
<reference evidence="1 2" key="1">
    <citation type="submission" date="2018-06" db="EMBL/GenBank/DDBJ databases">
        <title>WGS assembly of Brassica rapa FPsc.</title>
        <authorList>
            <person name="Bowman J."/>
            <person name="Kohchi T."/>
            <person name="Yamato K."/>
            <person name="Jenkins J."/>
            <person name="Shu S."/>
            <person name="Ishizaki K."/>
            <person name="Yamaoka S."/>
            <person name="Nishihama R."/>
            <person name="Nakamura Y."/>
            <person name="Berger F."/>
            <person name="Adam C."/>
            <person name="Aki S."/>
            <person name="Althoff F."/>
            <person name="Araki T."/>
            <person name="Arteaga-Vazquez M."/>
            <person name="Balasubrmanian S."/>
            <person name="Bauer D."/>
            <person name="Boehm C."/>
            <person name="Briginshaw L."/>
            <person name="Caballero-Perez J."/>
            <person name="Catarino B."/>
            <person name="Chen F."/>
            <person name="Chiyoda S."/>
            <person name="Chovatia M."/>
            <person name="Davies K."/>
            <person name="Delmans M."/>
            <person name="Demura T."/>
            <person name="Dierschke T."/>
            <person name="Dolan L."/>
            <person name="Dorantes-Acosta A."/>
            <person name="Eklund D."/>
            <person name="Florent S."/>
            <person name="Flores-Sandoval E."/>
            <person name="Fujiyama A."/>
            <person name="Fukuzawa H."/>
            <person name="Galik B."/>
            <person name="Grimanelli D."/>
            <person name="Grimwood J."/>
            <person name="Grossniklaus U."/>
            <person name="Hamada T."/>
            <person name="Haseloff J."/>
            <person name="Hetherington A."/>
            <person name="Higo A."/>
            <person name="Hirakawa Y."/>
            <person name="Hundley H."/>
            <person name="Ikeda Y."/>
            <person name="Inoue K."/>
            <person name="Inoue S."/>
            <person name="Ishida S."/>
            <person name="Jia Q."/>
            <person name="Kakita M."/>
            <person name="Kanazawa T."/>
            <person name="Kawai Y."/>
            <person name="Kawashima T."/>
            <person name="Kennedy M."/>
            <person name="Kinose K."/>
            <person name="Kinoshita T."/>
            <person name="Kohara Y."/>
            <person name="Koide E."/>
            <person name="Komatsu K."/>
            <person name="Kopischke S."/>
            <person name="Kubo M."/>
            <person name="Kyozuka J."/>
            <person name="Lagercrantz U."/>
            <person name="Lin S."/>
            <person name="Lindquist E."/>
            <person name="Lipzen A."/>
            <person name="Lu C."/>
            <person name="Luna E."/>
            <person name="Martienssen R."/>
            <person name="Minamino N."/>
            <person name="Mizutani M."/>
            <person name="Mizutani M."/>
            <person name="Mochizuki N."/>
            <person name="Monte I."/>
            <person name="Mosher R."/>
            <person name="Nagasaki H."/>
            <person name="Nakagami H."/>
            <person name="Naramoto S."/>
            <person name="Nishitani K."/>
            <person name="Ohtani M."/>
            <person name="Okamoto T."/>
            <person name="Okumura M."/>
            <person name="Phillips J."/>
            <person name="Pollak B."/>
            <person name="Reinders A."/>
            <person name="Roevekamp M."/>
            <person name="Sano R."/>
            <person name="Sawa S."/>
            <person name="Schmid M."/>
            <person name="Shirakawa M."/>
            <person name="Solano R."/>
            <person name="Spunde A."/>
            <person name="Suetsugu N."/>
            <person name="Sugano S."/>
            <person name="Sugiyama A."/>
            <person name="Sun R."/>
            <person name="Suzuki Y."/>
            <person name="Takenaka M."/>
            <person name="Takezawa D."/>
            <person name="Tomogane H."/>
            <person name="Tsuzuki M."/>
            <person name="Ueda T."/>
            <person name="Umeda M."/>
            <person name="Ward J."/>
            <person name="Watanabe Y."/>
            <person name="Yazaki K."/>
            <person name="Yokoyama R."/>
            <person name="Yoshitake Y."/>
            <person name="Yotsui I."/>
            <person name="Zachgo S."/>
            <person name="Schmutz J."/>
        </authorList>
    </citation>
    <scope>NUCLEOTIDE SEQUENCE [LARGE SCALE GENOMIC DNA]</scope>
    <source>
        <strain evidence="2">cv. B-3</strain>
    </source>
</reference>